<keyword evidence="4" id="KW-1185">Reference proteome</keyword>
<evidence type="ECO:0000313" key="3">
    <source>
        <dbReference type="EMBL" id="KAH1065199.1"/>
    </source>
</evidence>
<evidence type="ECO:0000313" key="4">
    <source>
        <dbReference type="Proteomes" id="UP000828251"/>
    </source>
</evidence>
<comment type="caution">
    <text evidence="3">The sequence shown here is derived from an EMBL/GenBank/DDBJ whole genome shotgun (WGS) entry which is preliminary data.</text>
</comment>
<dbReference type="EMBL" id="JAIQCV010000009">
    <property type="protein sequence ID" value="KAH1065199.1"/>
    <property type="molecule type" value="Genomic_DNA"/>
</dbReference>
<gene>
    <name evidence="3" type="ORF">J1N35_030186</name>
</gene>
<sequence length="130" mass="14898">MVSLLFKVWVVSYWGLMMKRELAALSLDDKEDEIVEVQRQVELAVNENELCLVRCFLMTNVIHFPGYNDSFCQARMSLGIKVLEMGCDLTLRAQSMQVMTMNSVWLTDESLGVRRGVIMEGGVRFDRVRG</sequence>
<protein>
    <submittedName>
        <fullName evidence="3">Uncharacterized protein</fullName>
    </submittedName>
</protein>
<dbReference type="OrthoDB" id="10428727at2759"/>
<dbReference type="Proteomes" id="UP000828251">
    <property type="component" value="Unassembled WGS sequence"/>
</dbReference>
<organism evidence="3 4">
    <name type="scientific">Gossypium stocksii</name>
    <dbReference type="NCBI Taxonomy" id="47602"/>
    <lineage>
        <taxon>Eukaryota</taxon>
        <taxon>Viridiplantae</taxon>
        <taxon>Streptophyta</taxon>
        <taxon>Embryophyta</taxon>
        <taxon>Tracheophyta</taxon>
        <taxon>Spermatophyta</taxon>
        <taxon>Magnoliopsida</taxon>
        <taxon>eudicotyledons</taxon>
        <taxon>Gunneridae</taxon>
        <taxon>Pentapetalae</taxon>
        <taxon>rosids</taxon>
        <taxon>malvids</taxon>
        <taxon>Malvales</taxon>
        <taxon>Malvaceae</taxon>
        <taxon>Malvoideae</taxon>
        <taxon>Gossypium</taxon>
    </lineage>
</organism>
<feature type="chain" id="PRO_5039612307" evidence="2">
    <location>
        <begin position="25"/>
        <end position="130"/>
    </location>
</feature>
<evidence type="ECO:0000256" key="2">
    <source>
        <dbReference type="SAM" id="SignalP"/>
    </source>
</evidence>
<evidence type="ECO:0000256" key="1">
    <source>
        <dbReference type="SAM" id="Coils"/>
    </source>
</evidence>
<name>A0A9D3ZUH3_9ROSI</name>
<keyword evidence="2" id="KW-0732">Signal</keyword>
<proteinExistence type="predicted"/>
<reference evidence="3 4" key="1">
    <citation type="journal article" date="2021" name="Plant Biotechnol. J.">
        <title>Multi-omics assisted identification of the key and species-specific regulatory components of drought-tolerant mechanisms in Gossypium stocksii.</title>
        <authorList>
            <person name="Yu D."/>
            <person name="Ke L."/>
            <person name="Zhang D."/>
            <person name="Wu Y."/>
            <person name="Sun Y."/>
            <person name="Mei J."/>
            <person name="Sun J."/>
            <person name="Sun Y."/>
        </authorList>
    </citation>
    <scope>NUCLEOTIDE SEQUENCE [LARGE SCALE GENOMIC DNA]</scope>
    <source>
        <strain evidence="4">cv. E1</strain>
        <tissue evidence="3">Leaf</tissue>
    </source>
</reference>
<feature type="signal peptide" evidence="2">
    <location>
        <begin position="1"/>
        <end position="24"/>
    </location>
</feature>
<dbReference type="AlphaFoldDB" id="A0A9D3ZUH3"/>
<feature type="coiled-coil region" evidence="1">
    <location>
        <begin position="20"/>
        <end position="47"/>
    </location>
</feature>
<keyword evidence="1" id="KW-0175">Coiled coil</keyword>
<accession>A0A9D3ZUH3</accession>